<keyword evidence="2" id="KW-0472">Membrane</keyword>
<keyword evidence="4" id="KW-1185">Reference proteome</keyword>
<reference evidence="4" key="1">
    <citation type="journal article" date="2019" name="Int. J. Syst. Evol. Microbiol.">
        <title>The Global Catalogue of Microorganisms (GCM) 10K type strain sequencing project: providing services to taxonomists for standard genome sequencing and annotation.</title>
        <authorList>
            <consortium name="The Broad Institute Genomics Platform"/>
            <consortium name="The Broad Institute Genome Sequencing Center for Infectious Disease"/>
            <person name="Wu L."/>
            <person name="Ma J."/>
        </authorList>
    </citation>
    <scope>NUCLEOTIDE SEQUENCE [LARGE SCALE GENOMIC DNA]</scope>
    <source>
        <strain evidence="4">JCM 9731</strain>
    </source>
</reference>
<feature type="transmembrane region" description="Helical" evidence="2">
    <location>
        <begin position="39"/>
        <end position="58"/>
    </location>
</feature>
<evidence type="ECO:0000313" key="4">
    <source>
        <dbReference type="Proteomes" id="UP001500782"/>
    </source>
</evidence>
<evidence type="ECO:0000256" key="2">
    <source>
        <dbReference type="SAM" id="Phobius"/>
    </source>
</evidence>
<keyword evidence="2" id="KW-1133">Transmembrane helix</keyword>
<organism evidence="3 4">
    <name type="scientific">Bacillus carboniphilus</name>
    <dbReference type="NCBI Taxonomy" id="86663"/>
    <lineage>
        <taxon>Bacteria</taxon>
        <taxon>Bacillati</taxon>
        <taxon>Bacillota</taxon>
        <taxon>Bacilli</taxon>
        <taxon>Bacillales</taxon>
        <taxon>Bacillaceae</taxon>
        <taxon>Bacillus</taxon>
    </lineage>
</organism>
<proteinExistence type="predicted"/>
<gene>
    <name evidence="3" type="ORF">GCM10008967_30470</name>
</gene>
<dbReference type="Proteomes" id="UP001500782">
    <property type="component" value="Unassembled WGS sequence"/>
</dbReference>
<protein>
    <submittedName>
        <fullName evidence="3">Uncharacterized protein</fullName>
    </submittedName>
</protein>
<accession>A0ABP3G9Y9</accession>
<comment type="caution">
    <text evidence="3">The sequence shown here is derived from an EMBL/GenBank/DDBJ whole genome shotgun (WGS) entry which is preliminary data.</text>
</comment>
<dbReference type="EMBL" id="BAAADJ010000053">
    <property type="protein sequence ID" value="GAA0338094.1"/>
    <property type="molecule type" value="Genomic_DNA"/>
</dbReference>
<feature type="compositionally biased region" description="Basic and acidic residues" evidence="1">
    <location>
        <begin position="1"/>
        <end position="15"/>
    </location>
</feature>
<sequence>MSEDYRDRLQEKEQQKNPGGTLNNAWARAYTGAPSTGCLVNIVSVILVIIFIAIVRACSN</sequence>
<dbReference type="RefSeq" id="WP_343800637.1">
    <property type="nucleotide sequence ID" value="NZ_BAAADJ010000053.1"/>
</dbReference>
<feature type="region of interest" description="Disordered" evidence="1">
    <location>
        <begin position="1"/>
        <end position="21"/>
    </location>
</feature>
<keyword evidence="2" id="KW-0812">Transmembrane</keyword>
<evidence type="ECO:0000256" key="1">
    <source>
        <dbReference type="SAM" id="MobiDB-lite"/>
    </source>
</evidence>
<name>A0ABP3G9Y9_9BACI</name>
<evidence type="ECO:0000313" key="3">
    <source>
        <dbReference type="EMBL" id="GAA0338094.1"/>
    </source>
</evidence>